<comment type="caution">
    <text evidence="1">The sequence shown here is derived from an EMBL/GenBank/DDBJ whole genome shotgun (WGS) entry which is preliminary data.</text>
</comment>
<sequence>MFTIDQYIGNIQSNLQKHSNELTSNLKRVVAYKFSPAIDLLDFTASIEPINFELSIRMFSMDQGANEVFNEENNPNLFAGSEEVLPEILYHELDNSQREAFFDFYEEHEMEIPEQEQKTFAEWFSSCWKEAGGDALELPAYLVLPEESNSYDLRKSEWIDEEEKWT</sequence>
<dbReference type="Proteomes" id="UP001597273">
    <property type="component" value="Unassembled WGS sequence"/>
</dbReference>
<dbReference type="EMBL" id="JBHUFW010000004">
    <property type="protein sequence ID" value="MFD1861957.1"/>
    <property type="molecule type" value="Genomic_DNA"/>
</dbReference>
<name>A0ABW4QEH4_9BACL</name>
<evidence type="ECO:0008006" key="3">
    <source>
        <dbReference type="Google" id="ProtNLM"/>
    </source>
</evidence>
<evidence type="ECO:0000313" key="1">
    <source>
        <dbReference type="EMBL" id="MFD1861957.1"/>
    </source>
</evidence>
<dbReference type="RefSeq" id="WP_204890988.1">
    <property type="nucleotide sequence ID" value="NZ_JBHUFW010000004.1"/>
</dbReference>
<accession>A0ABW4QEH4</accession>
<keyword evidence="2" id="KW-1185">Reference proteome</keyword>
<protein>
    <recommendedName>
        <fullName evidence="3">DUF4303 domain-containing protein</fullName>
    </recommendedName>
</protein>
<proteinExistence type="predicted"/>
<organism evidence="1 2">
    <name type="scientific">Planococcus chinensis</name>
    <dbReference type="NCBI Taxonomy" id="272917"/>
    <lineage>
        <taxon>Bacteria</taxon>
        <taxon>Bacillati</taxon>
        <taxon>Bacillota</taxon>
        <taxon>Bacilli</taxon>
        <taxon>Bacillales</taxon>
        <taxon>Caryophanaceae</taxon>
        <taxon>Planococcus</taxon>
    </lineage>
</organism>
<gene>
    <name evidence="1" type="ORF">ACFSDB_03405</name>
</gene>
<evidence type="ECO:0000313" key="2">
    <source>
        <dbReference type="Proteomes" id="UP001597273"/>
    </source>
</evidence>
<reference evidence="2" key="1">
    <citation type="journal article" date="2019" name="Int. J. Syst. Evol. Microbiol.">
        <title>The Global Catalogue of Microorganisms (GCM) 10K type strain sequencing project: providing services to taxonomists for standard genome sequencing and annotation.</title>
        <authorList>
            <consortium name="The Broad Institute Genomics Platform"/>
            <consortium name="The Broad Institute Genome Sequencing Center for Infectious Disease"/>
            <person name="Wu L."/>
            <person name="Ma J."/>
        </authorList>
    </citation>
    <scope>NUCLEOTIDE SEQUENCE [LARGE SCALE GENOMIC DNA]</scope>
    <source>
        <strain evidence="2">CGMCC 1.15475</strain>
    </source>
</reference>